<organism evidence="1">
    <name type="scientific">viral metagenome</name>
    <dbReference type="NCBI Taxonomy" id="1070528"/>
    <lineage>
        <taxon>unclassified sequences</taxon>
        <taxon>metagenomes</taxon>
        <taxon>organismal metagenomes</taxon>
    </lineage>
</organism>
<evidence type="ECO:0000313" key="1">
    <source>
        <dbReference type="EMBL" id="QHU21577.1"/>
    </source>
</evidence>
<dbReference type="EMBL" id="MN740990">
    <property type="protein sequence ID" value="QHU21577.1"/>
    <property type="molecule type" value="Genomic_DNA"/>
</dbReference>
<proteinExistence type="predicted"/>
<name>A0A6C0KY19_9ZZZZ</name>
<reference evidence="1" key="1">
    <citation type="journal article" date="2020" name="Nature">
        <title>Giant virus diversity and host interactions through global metagenomics.</title>
        <authorList>
            <person name="Schulz F."/>
            <person name="Roux S."/>
            <person name="Paez-Espino D."/>
            <person name="Jungbluth S."/>
            <person name="Walsh D.A."/>
            <person name="Denef V.J."/>
            <person name="McMahon K.D."/>
            <person name="Konstantinidis K.T."/>
            <person name="Eloe-Fadrosh E.A."/>
            <person name="Kyrpides N.C."/>
            <person name="Woyke T."/>
        </authorList>
    </citation>
    <scope>NUCLEOTIDE SEQUENCE</scope>
    <source>
        <strain evidence="1">GVMAG-S-3300013094-109</strain>
    </source>
</reference>
<dbReference type="AlphaFoldDB" id="A0A6C0KY19"/>
<sequence>MDDAGIFLNSQHKFKCGCGNEYKYRQGLWKHRNVCKIKFNAEKSPNNENLFDTNLNKELVLTLVQQNSEFKELIVEQAKEYQKQIIELTKNSSVINNTNNFNLNVFLNEKCSNAMNIMDFVNSLKLQLDDLDNTANIGYVNGISKIFLRGLNELDVYERPIHCSDLKRETLYIKDNNIWEKDEDKKKVKKAIQNITHKNLKQLNDWIKKNPDANNIQTKKHEEYIKILIKCTGGINDEENDKFFNKIIKNLTKEVLINKK</sequence>
<evidence type="ECO:0008006" key="2">
    <source>
        <dbReference type="Google" id="ProtNLM"/>
    </source>
</evidence>
<protein>
    <recommendedName>
        <fullName evidence="2">C2H2-type domain-containing protein</fullName>
    </recommendedName>
</protein>
<accession>A0A6C0KY19</accession>